<keyword evidence="2" id="KW-1015">Disulfide bond</keyword>
<comment type="similarity">
    <text evidence="1 3">Belongs to the CMC family.</text>
</comment>
<keyword evidence="3" id="KW-0496">Mitochondrion</keyword>
<evidence type="ECO:0000256" key="3">
    <source>
        <dbReference type="RuleBase" id="RU364104"/>
    </source>
</evidence>
<proteinExistence type="inferred from homology"/>
<keyword evidence="4" id="KW-1185">Reference proteome</keyword>
<dbReference type="Pfam" id="PF08583">
    <property type="entry name" value="Cmc1"/>
    <property type="match status" value="1"/>
</dbReference>
<dbReference type="AlphaFoldDB" id="A0A0R3S6G1"/>
<evidence type="ECO:0000256" key="2">
    <source>
        <dbReference type="ARBA" id="ARBA00023157"/>
    </source>
</evidence>
<organism evidence="4 5">
    <name type="scientific">Elaeophora elaphi</name>
    <dbReference type="NCBI Taxonomy" id="1147741"/>
    <lineage>
        <taxon>Eukaryota</taxon>
        <taxon>Metazoa</taxon>
        <taxon>Ecdysozoa</taxon>
        <taxon>Nematoda</taxon>
        <taxon>Chromadorea</taxon>
        <taxon>Rhabditida</taxon>
        <taxon>Spirurina</taxon>
        <taxon>Spiruromorpha</taxon>
        <taxon>Filarioidea</taxon>
        <taxon>Onchocercidae</taxon>
        <taxon>Elaeophora</taxon>
    </lineage>
</organism>
<accession>A0A0R3S6G1</accession>
<comment type="subcellular location">
    <subcellularLocation>
        <location evidence="3">Mitochondrion</location>
    </subcellularLocation>
</comment>
<dbReference type="Proteomes" id="UP000050640">
    <property type="component" value="Unplaced"/>
</dbReference>
<evidence type="ECO:0000313" key="5">
    <source>
        <dbReference type="WBParaSite" id="EEL_0001038301-mRNA-1"/>
    </source>
</evidence>
<evidence type="ECO:0000313" key="4">
    <source>
        <dbReference type="Proteomes" id="UP000050640"/>
    </source>
</evidence>
<dbReference type="STRING" id="1147741.A0A0R3S6G1"/>
<protein>
    <recommendedName>
        <fullName evidence="3">COX assembly mitochondrial protein</fullName>
    </recommendedName>
</protein>
<sequence length="107" mass="12532">MQADLSYHSHTTECNFLIERLERCYTNHPLGKFFGQCDKESSDVALCCHEERILKRKNNPRYSPRPEESKCLPESSYTTTLKKLKEEGVLIVRPEGIFIILLIFFCF</sequence>
<evidence type="ECO:0000256" key="1">
    <source>
        <dbReference type="ARBA" id="ARBA00007347"/>
    </source>
</evidence>
<dbReference type="WBParaSite" id="EEL_0001038301-mRNA-1">
    <property type="protein sequence ID" value="EEL_0001038301-mRNA-1"/>
    <property type="gene ID" value="EEL_0001038301"/>
</dbReference>
<reference evidence="5" key="1">
    <citation type="submission" date="2017-02" db="UniProtKB">
        <authorList>
            <consortium name="WormBaseParasite"/>
        </authorList>
    </citation>
    <scope>IDENTIFICATION</scope>
</reference>
<name>A0A0R3S6G1_9BILA</name>
<dbReference type="InterPro" id="IPR013892">
    <property type="entry name" value="Cyt_c_biogenesis_Cmc1-like"/>
</dbReference>
<dbReference type="GO" id="GO:0005739">
    <property type="term" value="C:mitochondrion"/>
    <property type="evidence" value="ECO:0007669"/>
    <property type="project" value="UniProtKB-SubCell"/>
</dbReference>